<dbReference type="Gene3D" id="2.10.70.100">
    <property type="match status" value="1"/>
</dbReference>
<evidence type="ECO:0000259" key="8">
    <source>
        <dbReference type="PROSITE" id="PS50113"/>
    </source>
</evidence>
<protein>
    <recommendedName>
        <fullName evidence="2">histidine kinase</fullName>
        <ecNumber evidence="2">2.7.13.3</ecNumber>
    </recommendedName>
</protein>
<proteinExistence type="predicted"/>
<dbReference type="SUPFAM" id="SSF47384">
    <property type="entry name" value="Homodimeric domain of signal transducing histidine kinase"/>
    <property type="match status" value="1"/>
</dbReference>
<dbReference type="PANTHER" id="PTHR43304">
    <property type="entry name" value="PHYTOCHROME-LIKE PROTEIN CPH1"/>
    <property type="match status" value="1"/>
</dbReference>
<reference evidence="9 10" key="1">
    <citation type="submission" date="2017-09" db="EMBL/GenBank/DDBJ databases">
        <authorList>
            <person name="Ehlers B."/>
            <person name="Leendertz F.H."/>
        </authorList>
    </citation>
    <scope>NUCLEOTIDE SEQUENCE [LARGE SCALE GENOMIC DNA]</scope>
    <source>
        <strain evidence="9 10">USBA 140</strain>
    </source>
</reference>
<evidence type="ECO:0000259" key="6">
    <source>
        <dbReference type="PROSITE" id="PS50109"/>
    </source>
</evidence>
<keyword evidence="10" id="KW-1185">Reference proteome</keyword>
<dbReference type="Pfam" id="PF12860">
    <property type="entry name" value="PAS_7"/>
    <property type="match status" value="2"/>
</dbReference>
<dbReference type="InterPro" id="IPR001610">
    <property type="entry name" value="PAC"/>
</dbReference>
<dbReference type="InterPro" id="IPR000700">
    <property type="entry name" value="PAS-assoc_C"/>
</dbReference>
<dbReference type="Pfam" id="PF08447">
    <property type="entry name" value="PAS_3"/>
    <property type="match status" value="2"/>
</dbReference>
<evidence type="ECO:0000313" key="9">
    <source>
        <dbReference type="EMBL" id="SOD92690.1"/>
    </source>
</evidence>
<dbReference type="EC" id="2.7.13.3" evidence="2"/>
<dbReference type="PROSITE" id="PS50109">
    <property type="entry name" value="HIS_KIN"/>
    <property type="match status" value="1"/>
</dbReference>
<dbReference type="Pfam" id="PF08448">
    <property type="entry name" value="PAS_4"/>
    <property type="match status" value="3"/>
</dbReference>
<dbReference type="Proteomes" id="UP000219621">
    <property type="component" value="Unassembled WGS sequence"/>
</dbReference>
<dbReference type="Gene3D" id="1.10.287.130">
    <property type="match status" value="1"/>
</dbReference>
<evidence type="ECO:0000256" key="2">
    <source>
        <dbReference type="ARBA" id="ARBA00012438"/>
    </source>
</evidence>
<dbReference type="InterPro" id="IPR035965">
    <property type="entry name" value="PAS-like_dom_sf"/>
</dbReference>
<dbReference type="InterPro" id="IPR005467">
    <property type="entry name" value="His_kinase_dom"/>
</dbReference>
<evidence type="ECO:0000313" key="10">
    <source>
        <dbReference type="Proteomes" id="UP000219621"/>
    </source>
</evidence>
<dbReference type="SUPFAM" id="SSF55785">
    <property type="entry name" value="PYP-like sensor domain (PAS domain)"/>
    <property type="match status" value="6"/>
</dbReference>
<dbReference type="PANTHER" id="PTHR43304:SF1">
    <property type="entry name" value="PAC DOMAIN-CONTAINING PROTEIN"/>
    <property type="match status" value="1"/>
</dbReference>
<dbReference type="PROSITE" id="PS50112">
    <property type="entry name" value="PAS"/>
    <property type="match status" value="4"/>
</dbReference>
<dbReference type="EMBL" id="OCNJ01000002">
    <property type="protein sequence ID" value="SOD92690.1"/>
    <property type="molecule type" value="Genomic_DNA"/>
</dbReference>
<feature type="domain" description="PAS" evidence="7">
    <location>
        <begin position="646"/>
        <end position="694"/>
    </location>
</feature>
<dbReference type="InterPro" id="IPR036097">
    <property type="entry name" value="HisK_dim/P_sf"/>
</dbReference>
<dbReference type="InterPro" id="IPR003661">
    <property type="entry name" value="HisK_dim/P_dom"/>
</dbReference>
<dbReference type="SMART" id="SM00387">
    <property type="entry name" value="HATPase_c"/>
    <property type="match status" value="1"/>
</dbReference>
<evidence type="ECO:0000256" key="5">
    <source>
        <dbReference type="ARBA" id="ARBA00022777"/>
    </source>
</evidence>
<dbReference type="SUPFAM" id="SSF55874">
    <property type="entry name" value="ATPase domain of HSP90 chaperone/DNA topoisomerase II/histidine kinase"/>
    <property type="match status" value="1"/>
</dbReference>
<evidence type="ECO:0000259" key="7">
    <source>
        <dbReference type="PROSITE" id="PS50112"/>
    </source>
</evidence>
<dbReference type="FunFam" id="3.30.565.10:FF:000006">
    <property type="entry name" value="Sensor histidine kinase WalK"/>
    <property type="match status" value="1"/>
</dbReference>
<keyword evidence="4" id="KW-0808">Transferase</keyword>
<dbReference type="NCBIfam" id="TIGR00229">
    <property type="entry name" value="sensory_box"/>
    <property type="match status" value="4"/>
</dbReference>
<organism evidence="9 10">
    <name type="scientific">Caenispirillum bisanense</name>
    <dbReference type="NCBI Taxonomy" id="414052"/>
    <lineage>
        <taxon>Bacteria</taxon>
        <taxon>Pseudomonadati</taxon>
        <taxon>Pseudomonadota</taxon>
        <taxon>Alphaproteobacteria</taxon>
        <taxon>Rhodospirillales</taxon>
        <taxon>Novispirillaceae</taxon>
        <taxon>Caenispirillum</taxon>
    </lineage>
</organism>
<dbReference type="InterPro" id="IPR004358">
    <property type="entry name" value="Sig_transdc_His_kin-like_C"/>
</dbReference>
<keyword evidence="3" id="KW-0597">Phosphoprotein</keyword>
<dbReference type="InterPro" id="IPR052162">
    <property type="entry name" value="Sensor_kinase/Photoreceptor"/>
</dbReference>
<evidence type="ECO:0000256" key="4">
    <source>
        <dbReference type="ARBA" id="ARBA00022679"/>
    </source>
</evidence>
<sequence>MVGDEPATWDAGPAIPAAALDALGPAVVVYGPDDRLIHANRNLLSFFPDLAPLCTPGRSLDEIVDQIARSDYFAVQPEDRALFRSRLLTPREMRRREVQLADGRWLYIEDSPVPGGGRVVSYTDISDLKRREADLRAREERLDYAMKAAADGVWDWDVTAGTVYYSPRWKELLGYRPDELPDTWETWRERTHPADLERVEARTRQAVEDGSPAYDTEFRMRHRDGSWRSILSRVHIIRDESGRAVRMVGTHTDITELRAVGERAARTADRLAEAERLADLGSWERDALGTEQWSAGLRALLGVGPEAVPSRAALLASVHPDDRQRADMCFDGGGRCLLRVNTADGSQRQVLASAKAVTDDRGRTVRVVGTWLDVTRTRAVEDRATRAEVHLLSAIETVADGIVLLDPEKRIVLVNSRYADHYPGFEEMLEPGCSFPAFLAALRERGAIRWFDGMPGDADWVSPRLGEIGHRTEPLEMQLDSGRWYQVRETRTADDYTLLVRTDITDMKLREAALTESRARFRAMFDNSVQFIGQLSPDGRVLAVNQTALSFIGGREEDLIGRWFWETPWWNHDRTQQDLLRDALTEAATGEAVRFEATHPSADGTLHVVDVSIKPVRDADGRVTMLIPEGRDITAQRKAEQALADNMRFVQALADTAQMPIYAHDARGRYVFCNDAFLLAVGRPAREVIGRSVFHASLRETGVDVQQINRDLLAAGGSVTYEARATLGDGSVRDMIVSKTVYFGSDGDPEGIVAVLTDISRQKEAERRFGDYARSSGDWFWEMDRMGRFTYVSDRVGDTTGLRAADLIGLSRDDLMDPTWNPAGIAAYHHALEQRQPVRDFVYRTVDIRGRVHFIRVNAVPVHDATGRFIGFRGTGSEVTALTQAEADLRAAKEAAEVASRAKTEFLAAMGHELRTPLNAIIGFSEVMGMQALGPLGNETYLEYARDIRLSGEHLLALVNDVLDASRIDSGRMELTEEEVDLARLGKAVEQLALQRSLDAGVALAVDVVDGLPPFRADERRLKQVFVNLLSNAVKFTEAGGAVSLVIDRDEDGCLSAVVSDTGIGMSAADLARIQHRFTQIDSSLGRKYEGMGLGLSLAKDIVELHGGSLGISSTPGIGTTVTVVLPAGRFAEG</sequence>
<name>A0A286GB07_9PROT</name>
<dbReference type="SMART" id="SM00091">
    <property type="entry name" value="PAS"/>
    <property type="match status" value="7"/>
</dbReference>
<dbReference type="InterPro" id="IPR003594">
    <property type="entry name" value="HATPase_dom"/>
</dbReference>
<feature type="domain" description="PAC" evidence="8">
    <location>
        <begin position="719"/>
        <end position="771"/>
    </location>
</feature>
<dbReference type="InterPro" id="IPR013656">
    <property type="entry name" value="PAS_4"/>
</dbReference>
<dbReference type="Gene3D" id="3.30.565.10">
    <property type="entry name" value="Histidine kinase-like ATPase, C-terminal domain"/>
    <property type="match status" value="1"/>
</dbReference>
<dbReference type="Pfam" id="PF02518">
    <property type="entry name" value="HATPase_c"/>
    <property type="match status" value="1"/>
</dbReference>
<dbReference type="FunFam" id="3.30.450.20:FF:000099">
    <property type="entry name" value="Sensory box sensor histidine kinase"/>
    <property type="match status" value="1"/>
</dbReference>
<feature type="domain" description="PAS" evidence="7">
    <location>
        <begin position="138"/>
        <end position="210"/>
    </location>
</feature>
<comment type="catalytic activity">
    <reaction evidence="1">
        <text>ATP + protein L-histidine = ADP + protein N-phospho-L-histidine.</text>
        <dbReference type="EC" id="2.7.13.3"/>
    </reaction>
</comment>
<dbReference type="CDD" id="cd16922">
    <property type="entry name" value="HATPase_EvgS-ArcB-TorS-like"/>
    <property type="match status" value="1"/>
</dbReference>
<dbReference type="SMART" id="SM00388">
    <property type="entry name" value="HisKA"/>
    <property type="match status" value="1"/>
</dbReference>
<dbReference type="GO" id="GO:0000155">
    <property type="term" value="F:phosphorelay sensor kinase activity"/>
    <property type="evidence" value="ECO:0007669"/>
    <property type="project" value="InterPro"/>
</dbReference>
<keyword evidence="5" id="KW-0418">Kinase</keyword>
<feature type="domain" description="PAC" evidence="8">
    <location>
        <begin position="591"/>
        <end position="645"/>
    </location>
</feature>
<feature type="domain" description="PAS" evidence="7">
    <location>
        <begin position="765"/>
        <end position="835"/>
    </location>
</feature>
<dbReference type="PROSITE" id="PS50113">
    <property type="entry name" value="PAC"/>
    <property type="match status" value="5"/>
</dbReference>
<dbReference type="InterPro" id="IPR036890">
    <property type="entry name" value="HATPase_C_sf"/>
</dbReference>
<evidence type="ECO:0000256" key="3">
    <source>
        <dbReference type="ARBA" id="ARBA00022553"/>
    </source>
</evidence>
<dbReference type="SMART" id="SM00086">
    <property type="entry name" value="PAC"/>
    <property type="match status" value="5"/>
</dbReference>
<dbReference type="InterPro" id="IPR013655">
    <property type="entry name" value="PAS_fold_3"/>
</dbReference>
<gene>
    <name evidence="9" type="ORF">SAMN05421508_102561</name>
</gene>
<feature type="domain" description="PAC" evidence="8">
    <location>
        <begin position="214"/>
        <end position="266"/>
    </location>
</feature>
<dbReference type="PRINTS" id="PR00344">
    <property type="entry name" value="BCTRLSENSOR"/>
</dbReference>
<evidence type="ECO:0000256" key="1">
    <source>
        <dbReference type="ARBA" id="ARBA00000085"/>
    </source>
</evidence>
<dbReference type="InterPro" id="IPR000014">
    <property type="entry name" value="PAS"/>
</dbReference>
<feature type="domain" description="Histidine kinase" evidence="6">
    <location>
        <begin position="909"/>
        <end position="1130"/>
    </location>
</feature>
<dbReference type="CDD" id="cd00130">
    <property type="entry name" value="PAS"/>
    <property type="match status" value="4"/>
</dbReference>
<feature type="domain" description="PAC" evidence="8">
    <location>
        <begin position="839"/>
        <end position="891"/>
    </location>
</feature>
<dbReference type="Gene3D" id="3.30.450.20">
    <property type="entry name" value="PAS domain"/>
    <property type="match status" value="7"/>
</dbReference>
<dbReference type="CDD" id="cd00082">
    <property type="entry name" value="HisKA"/>
    <property type="match status" value="1"/>
</dbReference>
<dbReference type="Pfam" id="PF00512">
    <property type="entry name" value="HisKA"/>
    <property type="match status" value="1"/>
</dbReference>
<accession>A0A286GB07</accession>
<dbReference type="AlphaFoldDB" id="A0A286GB07"/>
<feature type="domain" description="PAS" evidence="7">
    <location>
        <begin position="517"/>
        <end position="562"/>
    </location>
</feature>
<feature type="domain" description="PAC" evidence="8">
    <location>
        <begin position="334"/>
        <end position="386"/>
    </location>
</feature>